<dbReference type="EMBL" id="CAXAMM010039474">
    <property type="protein sequence ID" value="CAK9086698.1"/>
    <property type="molecule type" value="Genomic_DNA"/>
</dbReference>
<dbReference type="InterPro" id="IPR050866">
    <property type="entry name" value="CNG_cation_channel"/>
</dbReference>
<proteinExistence type="predicted"/>
<evidence type="ECO:0000313" key="1">
    <source>
        <dbReference type="EMBL" id="CAK9086698.1"/>
    </source>
</evidence>
<dbReference type="InterPro" id="IPR014710">
    <property type="entry name" value="RmlC-like_jellyroll"/>
</dbReference>
<dbReference type="SUPFAM" id="SSF51206">
    <property type="entry name" value="cAMP-binding domain-like"/>
    <property type="match status" value="1"/>
</dbReference>
<protein>
    <submittedName>
        <fullName evidence="1">Potassium/sodium hyperpolarization-activated cyclic nucleotide-gated channel 4</fullName>
    </submittedName>
</protein>
<sequence length="405" mass="45341">MPMSRFLASTSVTAGTLSHEKLRKSPFFAECDGSFLTRLIKDLSVELFTANEIIVEQGDHAEKMYYLMMGEVEVLVGHDRVRVAKLQEGTVFGEMAMFNHLGNSFARRSATIRAVGFCDTRVINTDRFHAILKSHPKERVRFEKIAQERKVKLEKSKAFLRPETQIRPTAQSTDGASQAVKLKALLGRRASLPVDWANVRSRDLQENAHEMKDEQSWGPRPVVSAVNSSSFTMSLATTLDPLGTHRVLAVPEGPQVLAENDSSSSSDSSSDSGLDIEDDKPPSSARRPSRSQSPVVQCPEGRRPRVASLLSAVREVASPTPSEKATGRQLPKRRRRRRSGTLSPLIELHDQKPHLPKAITRLEGWKAVLVTQERTEPPFERKSCLKSARSARSRRRTSRPEWTMR</sequence>
<name>A0ABP0QEM5_9DINO</name>
<dbReference type="PROSITE" id="PS00889">
    <property type="entry name" value="CNMP_BINDING_2"/>
    <property type="match status" value="1"/>
</dbReference>
<evidence type="ECO:0000313" key="2">
    <source>
        <dbReference type="Proteomes" id="UP001642464"/>
    </source>
</evidence>
<reference evidence="1 2" key="1">
    <citation type="submission" date="2024-02" db="EMBL/GenBank/DDBJ databases">
        <authorList>
            <person name="Chen Y."/>
            <person name="Shah S."/>
            <person name="Dougan E. K."/>
            <person name="Thang M."/>
            <person name="Chan C."/>
        </authorList>
    </citation>
    <scope>NUCLEOTIDE SEQUENCE [LARGE SCALE GENOMIC DNA]</scope>
</reference>
<keyword evidence="2" id="KW-1185">Reference proteome</keyword>
<gene>
    <name evidence="1" type="ORF">SCF082_LOCUS41008</name>
</gene>
<dbReference type="Pfam" id="PF00027">
    <property type="entry name" value="cNMP_binding"/>
    <property type="match status" value="1"/>
</dbReference>
<dbReference type="Gene3D" id="2.60.120.10">
    <property type="entry name" value="Jelly Rolls"/>
    <property type="match status" value="1"/>
</dbReference>
<organism evidence="1 2">
    <name type="scientific">Durusdinium trenchii</name>
    <dbReference type="NCBI Taxonomy" id="1381693"/>
    <lineage>
        <taxon>Eukaryota</taxon>
        <taxon>Sar</taxon>
        <taxon>Alveolata</taxon>
        <taxon>Dinophyceae</taxon>
        <taxon>Suessiales</taxon>
        <taxon>Symbiodiniaceae</taxon>
        <taxon>Durusdinium</taxon>
    </lineage>
</organism>
<dbReference type="InterPro" id="IPR018490">
    <property type="entry name" value="cNMP-bd_dom_sf"/>
</dbReference>
<dbReference type="CDD" id="cd00038">
    <property type="entry name" value="CAP_ED"/>
    <property type="match status" value="1"/>
</dbReference>
<dbReference type="InterPro" id="IPR018488">
    <property type="entry name" value="cNMP-bd_CS"/>
</dbReference>
<dbReference type="PANTHER" id="PTHR45638:SF11">
    <property type="entry name" value="CYCLIC NUCLEOTIDE-GATED CATION CHANNEL SUBUNIT A"/>
    <property type="match status" value="1"/>
</dbReference>
<dbReference type="PANTHER" id="PTHR45638">
    <property type="entry name" value="CYCLIC NUCLEOTIDE-GATED CATION CHANNEL SUBUNIT A"/>
    <property type="match status" value="1"/>
</dbReference>
<dbReference type="Proteomes" id="UP001642464">
    <property type="component" value="Unassembled WGS sequence"/>
</dbReference>
<comment type="caution">
    <text evidence="1">The sequence shown here is derived from an EMBL/GenBank/DDBJ whole genome shotgun (WGS) entry which is preliminary data.</text>
</comment>
<dbReference type="PROSITE" id="PS50042">
    <property type="entry name" value="CNMP_BINDING_3"/>
    <property type="match status" value="1"/>
</dbReference>
<dbReference type="InterPro" id="IPR000595">
    <property type="entry name" value="cNMP-bd_dom"/>
</dbReference>
<accession>A0ABP0QEM5</accession>
<dbReference type="PROSITE" id="PS00888">
    <property type="entry name" value="CNMP_BINDING_1"/>
    <property type="match status" value="1"/>
</dbReference>
<dbReference type="SMART" id="SM00100">
    <property type="entry name" value="cNMP"/>
    <property type="match status" value="1"/>
</dbReference>